<keyword evidence="3" id="KW-1185">Reference proteome</keyword>
<gene>
    <name evidence="2" type="ORF">Cri9333_0774</name>
</gene>
<dbReference type="AlphaFoldDB" id="K9VUA8"/>
<proteinExistence type="predicted"/>
<keyword evidence="1" id="KW-0472">Membrane</keyword>
<dbReference type="KEGG" id="cep:Cri9333_0774"/>
<protein>
    <submittedName>
        <fullName evidence="2">Uncharacterized protein</fullName>
    </submittedName>
</protein>
<keyword evidence="1" id="KW-1133">Transmembrane helix</keyword>
<feature type="transmembrane region" description="Helical" evidence="1">
    <location>
        <begin position="28"/>
        <end position="51"/>
    </location>
</feature>
<keyword evidence="1" id="KW-0812">Transmembrane</keyword>
<accession>K9VUA8</accession>
<evidence type="ECO:0000313" key="3">
    <source>
        <dbReference type="Proteomes" id="UP000010472"/>
    </source>
</evidence>
<dbReference type="EMBL" id="CP003620">
    <property type="protein sequence ID" value="AFZ11693.1"/>
    <property type="molecule type" value="Genomic_DNA"/>
</dbReference>
<dbReference type="eggNOG" id="COG1196">
    <property type="taxonomic scope" value="Bacteria"/>
</dbReference>
<reference evidence="2 3" key="1">
    <citation type="submission" date="2012-06" db="EMBL/GenBank/DDBJ databases">
        <title>Finished chromosome of genome of Crinalium epipsammum PCC 9333.</title>
        <authorList>
            <consortium name="US DOE Joint Genome Institute"/>
            <person name="Gugger M."/>
            <person name="Coursin T."/>
            <person name="Rippka R."/>
            <person name="Tandeau De Marsac N."/>
            <person name="Huntemann M."/>
            <person name="Wei C.-L."/>
            <person name="Han J."/>
            <person name="Detter J.C."/>
            <person name="Han C."/>
            <person name="Tapia R."/>
            <person name="Davenport K."/>
            <person name="Daligault H."/>
            <person name="Erkkila T."/>
            <person name="Gu W."/>
            <person name="Munk A.C.C."/>
            <person name="Teshima H."/>
            <person name="Xu Y."/>
            <person name="Chain P."/>
            <person name="Chen A."/>
            <person name="Krypides N."/>
            <person name="Mavromatis K."/>
            <person name="Markowitz V."/>
            <person name="Szeto E."/>
            <person name="Ivanova N."/>
            <person name="Mikhailova N."/>
            <person name="Ovchinnikova G."/>
            <person name="Pagani I."/>
            <person name="Pati A."/>
            <person name="Goodwin L."/>
            <person name="Peters L."/>
            <person name="Pitluck S."/>
            <person name="Woyke T."/>
            <person name="Kerfeld C."/>
        </authorList>
    </citation>
    <scope>NUCLEOTIDE SEQUENCE [LARGE SCALE GENOMIC DNA]</scope>
    <source>
        <strain evidence="2 3">PCC 9333</strain>
    </source>
</reference>
<organism evidence="2 3">
    <name type="scientific">Crinalium epipsammum PCC 9333</name>
    <dbReference type="NCBI Taxonomy" id="1173022"/>
    <lineage>
        <taxon>Bacteria</taxon>
        <taxon>Bacillati</taxon>
        <taxon>Cyanobacteriota</taxon>
        <taxon>Cyanophyceae</taxon>
        <taxon>Gomontiellales</taxon>
        <taxon>Gomontiellaceae</taxon>
        <taxon>Crinalium</taxon>
    </lineage>
</organism>
<sequence length="170" mass="19037">MSIILRDFQKTDKVRKTRLQRSVSKVPWQVWIALTLIVSGGLSFIGVSLLLKLPSAPNCPKLFMPTASASLRLYCAELAANKQTFDNLLEAIELINDLPANHPLRPEIDRRIERWSLDILKLAEAAFQKGKLNEAIAIAQKIPENVIVTPIAIAKIEEWQLIWSTAVKSA</sequence>
<name>K9VUA8_9CYAN</name>
<evidence type="ECO:0000313" key="2">
    <source>
        <dbReference type="EMBL" id="AFZ11693.1"/>
    </source>
</evidence>
<dbReference type="STRING" id="1173022.Cri9333_0774"/>
<dbReference type="Proteomes" id="UP000010472">
    <property type="component" value="Chromosome"/>
</dbReference>
<dbReference type="HOGENOM" id="CLU_1568118_0_0_3"/>
<evidence type="ECO:0000256" key="1">
    <source>
        <dbReference type="SAM" id="Phobius"/>
    </source>
</evidence>